<evidence type="ECO:0000313" key="2">
    <source>
        <dbReference type="EMBL" id="MFC4755016.1"/>
    </source>
</evidence>
<feature type="compositionally biased region" description="Low complexity" evidence="1">
    <location>
        <begin position="228"/>
        <end position="242"/>
    </location>
</feature>
<dbReference type="Gene3D" id="3.40.830.10">
    <property type="entry name" value="LigB-like"/>
    <property type="match status" value="1"/>
</dbReference>
<sequence length="248" mass="25609">MSSPVVLIPGAPVLVPELSGAAAAESTREVEMLCEQLRRASGSASRVVVVGADPQRRTLQDVSSALRRWGADVRVGRPSAPSAPQGSVPDAALIGWWMLDRAGSGLPRTFEAVDEQGRIASSTPVKVSGDDALVVVVADGPASLTPRAPVPEDPRGVALDAALTAWLRDGGVLPDPGPAAAAEVGWWSRPSWLALARLVGDRTAVDTVSWAPFGVGYHAARWEPTPPRATSAAGSSATGCAAYDRGPQ</sequence>
<comment type="caution">
    <text evidence="2">The sequence shown here is derived from an EMBL/GenBank/DDBJ whole genome shotgun (WGS) entry which is preliminary data.</text>
</comment>
<dbReference type="RefSeq" id="WP_344990994.1">
    <property type="nucleotide sequence ID" value="NZ_BAABCD010000015.1"/>
</dbReference>
<protein>
    <submittedName>
        <fullName evidence="2">Uncharacterized protein</fullName>
    </submittedName>
</protein>
<accession>A0ABV9PUD8</accession>
<evidence type="ECO:0000313" key="3">
    <source>
        <dbReference type="Proteomes" id="UP001595836"/>
    </source>
</evidence>
<keyword evidence="3" id="KW-1185">Reference proteome</keyword>
<organism evidence="2 3">
    <name type="scientific">Dietzia aurantiaca</name>
    <dbReference type="NCBI Taxonomy" id="983873"/>
    <lineage>
        <taxon>Bacteria</taxon>
        <taxon>Bacillati</taxon>
        <taxon>Actinomycetota</taxon>
        <taxon>Actinomycetes</taxon>
        <taxon>Mycobacteriales</taxon>
        <taxon>Dietziaceae</taxon>
        <taxon>Dietzia</taxon>
    </lineage>
</organism>
<dbReference type="Proteomes" id="UP001595836">
    <property type="component" value="Unassembled WGS sequence"/>
</dbReference>
<proteinExistence type="predicted"/>
<dbReference type="EMBL" id="JBHSHP010000022">
    <property type="protein sequence ID" value="MFC4755016.1"/>
    <property type="molecule type" value="Genomic_DNA"/>
</dbReference>
<reference evidence="3" key="1">
    <citation type="journal article" date="2019" name="Int. J. Syst. Evol. Microbiol.">
        <title>The Global Catalogue of Microorganisms (GCM) 10K type strain sequencing project: providing services to taxonomists for standard genome sequencing and annotation.</title>
        <authorList>
            <consortium name="The Broad Institute Genomics Platform"/>
            <consortium name="The Broad Institute Genome Sequencing Center for Infectious Disease"/>
            <person name="Wu L."/>
            <person name="Ma J."/>
        </authorList>
    </citation>
    <scope>NUCLEOTIDE SEQUENCE [LARGE SCALE GENOMIC DNA]</scope>
    <source>
        <strain evidence="3">JCM 11882</strain>
    </source>
</reference>
<name>A0ABV9PUD8_9ACTN</name>
<gene>
    <name evidence="2" type="ORF">ACFO7U_09505</name>
</gene>
<evidence type="ECO:0000256" key="1">
    <source>
        <dbReference type="SAM" id="MobiDB-lite"/>
    </source>
</evidence>
<feature type="region of interest" description="Disordered" evidence="1">
    <location>
        <begin position="224"/>
        <end position="248"/>
    </location>
</feature>